<dbReference type="GO" id="GO:0015074">
    <property type="term" value="P:DNA integration"/>
    <property type="evidence" value="ECO:0007669"/>
    <property type="project" value="InterPro"/>
</dbReference>
<reference evidence="3 4" key="1">
    <citation type="submission" date="2017-03" db="EMBL/GenBank/DDBJ databases">
        <title>Genome Sequence of Roseovarius mucosus strain SMR3 Isolated from a culture of the Diatom Skeletonema marinoi.</title>
        <authorList>
            <person name="Topel M."/>
            <person name="Pinder M."/>
            <person name="Johansson O.N."/>
            <person name="Kourtchenko O."/>
            <person name="Godhe A."/>
            <person name="Clarke A.K."/>
        </authorList>
    </citation>
    <scope>NUCLEOTIDE SEQUENCE [LARGE SCALE GENOMIC DNA]</scope>
    <source>
        <strain evidence="3 4">SMR3</strain>
    </source>
</reference>
<dbReference type="Pfam" id="PF00589">
    <property type="entry name" value="Phage_integrase"/>
    <property type="match status" value="1"/>
</dbReference>
<dbReference type="EMBL" id="CP020474">
    <property type="protein sequence ID" value="ARE81786.1"/>
    <property type="molecule type" value="Genomic_DNA"/>
</dbReference>
<dbReference type="OrthoDB" id="7222937at2"/>
<dbReference type="InterPro" id="IPR013762">
    <property type="entry name" value="Integrase-like_cat_sf"/>
</dbReference>
<dbReference type="SUPFAM" id="SSF56349">
    <property type="entry name" value="DNA breaking-rejoining enzymes"/>
    <property type="match status" value="1"/>
</dbReference>
<dbReference type="Gene3D" id="1.10.443.10">
    <property type="entry name" value="Intergrase catalytic core"/>
    <property type="match status" value="1"/>
</dbReference>
<dbReference type="Pfam" id="PF20172">
    <property type="entry name" value="DUF6538"/>
    <property type="match status" value="1"/>
</dbReference>
<evidence type="ECO:0000313" key="4">
    <source>
        <dbReference type="Proteomes" id="UP000192273"/>
    </source>
</evidence>
<sequence length="465" mass="52750">MSVVVLEVGAYVLMAKYLFQKKGSDLFYFRRRIPDDVRRHYPNRTNSYLIESLQTKDRASAAKLAHRKALEQDALWKAIRSGDVAEGPERIEAAKALLASYDLKPGQHKSFEAVGLEPDEFLEELRFQAGARDSTESRPNWHEDLPPVHRLAGDLFYGAKEPIFLSSALKEFQSLKGEDESSRAGTDRVRVVNDFIECYGDLPIVQYSRENANAFVKHLAAKGNKTATIQRRINSIRPVFRTMCREYELEDRRIFEGINIPNLGQDTKDRLPYTLNEISMIQKACRARDDDIRWIIALLSDTGMRLSEATGLMTNDLVLDSPTPHVILRPNKVRRLKTNGSERTVPLVGEALWAAERAVQKAQNGFLFPRYIDFTKTPPSHKGTYASNALTKWLRGLSIAEKDQKGTHSFRHSVQDRLREAQVPEEIRNVICGWTNKGIGSAYGQGYSIAKLTEHMRKIALDSSD</sequence>
<protein>
    <submittedName>
        <fullName evidence="3">Site-specific tyrosine recombinase XerC</fullName>
    </submittedName>
</protein>
<dbReference type="InterPro" id="IPR046668">
    <property type="entry name" value="DUF6538"/>
</dbReference>
<accession>A0A1V0RJ95</accession>
<evidence type="ECO:0000259" key="2">
    <source>
        <dbReference type="PROSITE" id="PS51898"/>
    </source>
</evidence>
<dbReference type="InterPro" id="IPR011010">
    <property type="entry name" value="DNA_brk_join_enz"/>
</dbReference>
<feature type="domain" description="Tyr recombinase" evidence="2">
    <location>
        <begin position="270"/>
        <end position="461"/>
    </location>
</feature>
<dbReference type="Proteomes" id="UP000192273">
    <property type="component" value="Chromosome"/>
</dbReference>
<dbReference type="GO" id="GO:0003677">
    <property type="term" value="F:DNA binding"/>
    <property type="evidence" value="ECO:0007669"/>
    <property type="project" value="InterPro"/>
</dbReference>
<organism evidence="3 4">
    <name type="scientific">Roseovarius mucosus</name>
    <dbReference type="NCBI Taxonomy" id="215743"/>
    <lineage>
        <taxon>Bacteria</taxon>
        <taxon>Pseudomonadati</taxon>
        <taxon>Pseudomonadota</taxon>
        <taxon>Alphaproteobacteria</taxon>
        <taxon>Rhodobacterales</taxon>
        <taxon>Roseobacteraceae</taxon>
        <taxon>Roseovarius</taxon>
    </lineage>
</organism>
<dbReference type="PROSITE" id="PS51898">
    <property type="entry name" value="TYR_RECOMBINASE"/>
    <property type="match status" value="1"/>
</dbReference>
<proteinExistence type="predicted"/>
<evidence type="ECO:0000313" key="3">
    <source>
        <dbReference type="EMBL" id="ARE81786.1"/>
    </source>
</evidence>
<keyword evidence="4" id="KW-1185">Reference proteome</keyword>
<keyword evidence="1" id="KW-0233">DNA recombination</keyword>
<dbReference type="InterPro" id="IPR002104">
    <property type="entry name" value="Integrase_catalytic"/>
</dbReference>
<gene>
    <name evidence="3" type="ORF">ROSMUCSMR3_00278</name>
</gene>
<evidence type="ECO:0000256" key="1">
    <source>
        <dbReference type="ARBA" id="ARBA00023172"/>
    </source>
</evidence>
<dbReference type="AlphaFoldDB" id="A0A1V0RJ95"/>
<name>A0A1V0RJ95_9RHOB</name>
<dbReference type="KEGG" id="rmm:ROSMUCSMR3_00278"/>
<dbReference type="GO" id="GO:0006310">
    <property type="term" value="P:DNA recombination"/>
    <property type="evidence" value="ECO:0007669"/>
    <property type="project" value="UniProtKB-KW"/>
</dbReference>